<protein>
    <recommendedName>
        <fullName evidence="3">beta-N-acetylhexosaminidase</fullName>
        <ecNumber evidence="3">3.2.1.52</ecNumber>
    </recommendedName>
</protein>
<evidence type="ECO:0000259" key="8">
    <source>
        <dbReference type="Pfam" id="PF00933"/>
    </source>
</evidence>
<feature type="domain" description="Glycoside hydrolase family 3 N-terminal" evidence="8">
    <location>
        <begin position="95"/>
        <end position="398"/>
    </location>
</feature>
<keyword evidence="10" id="KW-1185">Reference proteome</keyword>
<evidence type="ECO:0000256" key="7">
    <source>
        <dbReference type="SAM" id="SignalP"/>
    </source>
</evidence>
<name>A0ABT8EY37_9ACTN</name>
<dbReference type="Pfam" id="PF00933">
    <property type="entry name" value="Glyco_hydro_3"/>
    <property type="match status" value="1"/>
</dbReference>
<dbReference type="Gene3D" id="3.20.20.300">
    <property type="entry name" value="Glycoside hydrolase, family 3, N-terminal domain"/>
    <property type="match status" value="1"/>
</dbReference>
<dbReference type="GO" id="GO:0016787">
    <property type="term" value="F:hydrolase activity"/>
    <property type="evidence" value="ECO:0007669"/>
    <property type="project" value="UniProtKB-KW"/>
</dbReference>
<comment type="caution">
    <text evidence="9">The sequence shown here is derived from an EMBL/GenBank/DDBJ whole genome shotgun (WGS) entry which is preliminary data.</text>
</comment>
<keyword evidence="7" id="KW-0732">Signal</keyword>
<dbReference type="PANTHER" id="PTHR30480">
    <property type="entry name" value="BETA-HEXOSAMINIDASE-RELATED"/>
    <property type="match status" value="1"/>
</dbReference>
<dbReference type="PANTHER" id="PTHR30480:SF13">
    <property type="entry name" value="BETA-HEXOSAMINIDASE"/>
    <property type="match status" value="1"/>
</dbReference>
<dbReference type="InterPro" id="IPR001764">
    <property type="entry name" value="Glyco_hydro_3_N"/>
</dbReference>
<reference evidence="9" key="1">
    <citation type="submission" date="2023-06" db="EMBL/GenBank/DDBJ databases">
        <title>Draft genome sequence of Nocardioides sp. SOB72.</title>
        <authorList>
            <person name="Zhang G."/>
        </authorList>
    </citation>
    <scope>NUCLEOTIDE SEQUENCE</scope>
    <source>
        <strain evidence="9">SOB72</strain>
    </source>
</reference>
<evidence type="ECO:0000256" key="3">
    <source>
        <dbReference type="ARBA" id="ARBA00012663"/>
    </source>
</evidence>
<evidence type="ECO:0000256" key="2">
    <source>
        <dbReference type="ARBA" id="ARBA00005336"/>
    </source>
</evidence>
<feature type="region of interest" description="Disordered" evidence="6">
    <location>
        <begin position="413"/>
        <end position="432"/>
    </location>
</feature>
<evidence type="ECO:0000256" key="1">
    <source>
        <dbReference type="ARBA" id="ARBA00001231"/>
    </source>
</evidence>
<keyword evidence="5" id="KW-0326">Glycosidase</keyword>
<dbReference type="RefSeq" id="WP_300962327.1">
    <property type="nucleotide sequence ID" value="NZ_JAUHJR010000009.1"/>
</dbReference>
<comment type="catalytic activity">
    <reaction evidence="1">
        <text>Hydrolysis of terminal non-reducing N-acetyl-D-hexosamine residues in N-acetyl-beta-D-hexosaminides.</text>
        <dbReference type="EC" id="3.2.1.52"/>
    </reaction>
</comment>
<evidence type="ECO:0000256" key="5">
    <source>
        <dbReference type="ARBA" id="ARBA00023295"/>
    </source>
</evidence>
<dbReference type="Proteomes" id="UP001168537">
    <property type="component" value="Unassembled WGS sequence"/>
</dbReference>
<dbReference type="InterPro" id="IPR017853">
    <property type="entry name" value="GH"/>
</dbReference>
<dbReference type="EC" id="3.2.1.52" evidence="3"/>
<dbReference type="PROSITE" id="PS51257">
    <property type="entry name" value="PROKAR_LIPOPROTEIN"/>
    <property type="match status" value="1"/>
</dbReference>
<feature type="region of interest" description="Disordered" evidence="6">
    <location>
        <begin position="25"/>
        <end position="64"/>
    </location>
</feature>
<evidence type="ECO:0000313" key="9">
    <source>
        <dbReference type="EMBL" id="MDN4163110.1"/>
    </source>
</evidence>
<accession>A0ABT8EY37</accession>
<gene>
    <name evidence="9" type="ORF">QWY29_17200</name>
</gene>
<feature type="compositionally biased region" description="Low complexity" evidence="6">
    <location>
        <begin position="37"/>
        <end position="64"/>
    </location>
</feature>
<dbReference type="SUPFAM" id="SSF51445">
    <property type="entry name" value="(Trans)glycosidases"/>
    <property type="match status" value="1"/>
</dbReference>
<proteinExistence type="inferred from homology"/>
<feature type="chain" id="PRO_5045408724" description="beta-N-acetylhexosaminidase" evidence="7">
    <location>
        <begin position="29"/>
        <end position="432"/>
    </location>
</feature>
<evidence type="ECO:0000313" key="10">
    <source>
        <dbReference type="Proteomes" id="UP001168537"/>
    </source>
</evidence>
<evidence type="ECO:0000256" key="4">
    <source>
        <dbReference type="ARBA" id="ARBA00022801"/>
    </source>
</evidence>
<dbReference type="InterPro" id="IPR036962">
    <property type="entry name" value="Glyco_hydro_3_N_sf"/>
</dbReference>
<comment type="similarity">
    <text evidence="2">Belongs to the glycosyl hydrolase 3 family.</text>
</comment>
<keyword evidence="4 9" id="KW-0378">Hydrolase</keyword>
<sequence length="432" mass="43591">MRRRTTALPALAVTAVLALGACSGSSTSAGGPGGTTTGQPSAGASTSASAPAADPAAPTGWGPTEGELAEARELVAGWDAAQLAGQVIVGRFQGADPAEAAALVRDLHLSGLCVTAGNVVDADQVRALNAAVSEAVAADGREVPALLGVDQEGGSVSHLRGIATEFPSFAHAGAAVAQGREGRDIVRRAAETTGLELRDLGFTWVFAPVADVTVGAADPTIGTRSPSTDPELAAAAVRAAVEGYNAAGVVSTTKHFPGHGSVTADSHESLPVLGRTAEELAATDLLPFEAAVEAGAPAMMIGHLDVEAIDPGVPSSLSAPVYDFLRDDVGFEGVTITDSLGMGAVMGREKPAVTALNAGADLLLMPPDTRHTHAVVTAAIESGEVTRERAEEAAAMVVALQTWQQRVADEVPVPPDADELAGEASRELDATY</sequence>
<organism evidence="9 10">
    <name type="scientific">Nocardioides abyssi</name>
    <dbReference type="NCBI Taxonomy" id="3058370"/>
    <lineage>
        <taxon>Bacteria</taxon>
        <taxon>Bacillati</taxon>
        <taxon>Actinomycetota</taxon>
        <taxon>Actinomycetes</taxon>
        <taxon>Propionibacteriales</taxon>
        <taxon>Nocardioidaceae</taxon>
        <taxon>Nocardioides</taxon>
    </lineage>
</organism>
<evidence type="ECO:0000256" key="6">
    <source>
        <dbReference type="SAM" id="MobiDB-lite"/>
    </source>
</evidence>
<feature type="signal peptide" evidence="7">
    <location>
        <begin position="1"/>
        <end position="28"/>
    </location>
</feature>
<dbReference type="InterPro" id="IPR050226">
    <property type="entry name" value="NagZ_Beta-hexosaminidase"/>
</dbReference>
<dbReference type="EMBL" id="JAUHJR010000009">
    <property type="protein sequence ID" value="MDN4163110.1"/>
    <property type="molecule type" value="Genomic_DNA"/>
</dbReference>